<keyword evidence="3" id="KW-1185">Reference proteome</keyword>
<evidence type="ECO:0000256" key="1">
    <source>
        <dbReference type="SAM" id="Phobius"/>
    </source>
</evidence>
<dbReference type="AlphaFoldDB" id="H1YHF6"/>
<reference evidence="2" key="1">
    <citation type="submission" date="2011-09" db="EMBL/GenBank/DDBJ databases">
        <title>The permanent draft genome of Mucilaginibacter paludis DSM 18603.</title>
        <authorList>
            <consortium name="US DOE Joint Genome Institute (JGI-PGF)"/>
            <person name="Lucas S."/>
            <person name="Han J."/>
            <person name="Lapidus A."/>
            <person name="Bruce D."/>
            <person name="Goodwin L."/>
            <person name="Pitluck S."/>
            <person name="Peters L."/>
            <person name="Kyrpides N."/>
            <person name="Mavromatis K."/>
            <person name="Ivanova N."/>
            <person name="Mikhailova N."/>
            <person name="Held B."/>
            <person name="Detter J.C."/>
            <person name="Tapia R."/>
            <person name="Han C."/>
            <person name="Land M."/>
            <person name="Hauser L."/>
            <person name="Markowitz V."/>
            <person name="Cheng J.-F."/>
            <person name="Hugenholtz P."/>
            <person name="Woyke T."/>
            <person name="Wu D."/>
            <person name="Tindall B."/>
            <person name="Brambilla E."/>
            <person name="Klenk H.-P."/>
            <person name="Eisen J.A."/>
        </authorList>
    </citation>
    <scope>NUCLEOTIDE SEQUENCE [LARGE SCALE GENOMIC DNA]</scope>
    <source>
        <strain evidence="2">DSM 18603</strain>
    </source>
</reference>
<feature type="transmembrane region" description="Helical" evidence="1">
    <location>
        <begin position="50"/>
        <end position="69"/>
    </location>
</feature>
<dbReference type="Proteomes" id="UP000002774">
    <property type="component" value="Chromosome"/>
</dbReference>
<name>H1YHF6_9SPHI</name>
<keyword evidence="1" id="KW-1133">Transmembrane helix</keyword>
<dbReference type="EMBL" id="CM001403">
    <property type="protein sequence ID" value="EHQ25490.1"/>
    <property type="molecule type" value="Genomic_DNA"/>
</dbReference>
<dbReference type="STRING" id="714943.Mucpa_1328"/>
<keyword evidence="1" id="KW-0472">Membrane</keyword>
<sequence>MKLLRKRQTAVSPKQEELAAGIAGTIIGLQTKAADYLNEKASHLSGKARLFMLILFCVVFTAINLYLLIHSI</sequence>
<gene>
    <name evidence="2" type="ORF">Mucpa_1328</name>
</gene>
<keyword evidence="1" id="KW-0812">Transmembrane</keyword>
<organism evidence="2 3">
    <name type="scientific">Mucilaginibacter paludis DSM 18603</name>
    <dbReference type="NCBI Taxonomy" id="714943"/>
    <lineage>
        <taxon>Bacteria</taxon>
        <taxon>Pseudomonadati</taxon>
        <taxon>Bacteroidota</taxon>
        <taxon>Sphingobacteriia</taxon>
        <taxon>Sphingobacteriales</taxon>
        <taxon>Sphingobacteriaceae</taxon>
        <taxon>Mucilaginibacter</taxon>
    </lineage>
</organism>
<accession>H1YHF6</accession>
<dbReference type="RefSeq" id="WP_008505260.1">
    <property type="nucleotide sequence ID" value="NZ_CM001403.1"/>
</dbReference>
<evidence type="ECO:0000313" key="2">
    <source>
        <dbReference type="EMBL" id="EHQ25490.1"/>
    </source>
</evidence>
<proteinExistence type="predicted"/>
<protein>
    <submittedName>
        <fullName evidence="2">Uncharacterized protein</fullName>
    </submittedName>
</protein>
<dbReference type="HOGENOM" id="CLU_198272_0_0_10"/>
<evidence type="ECO:0000313" key="3">
    <source>
        <dbReference type="Proteomes" id="UP000002774"/>
    </source>
</evidence>
<dbReference type="eggNOG" id="ENOG5034C64">
    <property type="taxonomic scope" value="Bacteria"/>
</dbReference>